<organism evidence="16 17">
    <name type="scientific">Bos taurus papillomavirus 19</name>
    <dbReference type="NCBI Taxonomy" id="1887217"/>
    <lineage>
        <taxon>Viruses</taxon>
        <taxon>Monodnaviria</taxon>
        <taxon>Shotokuvirae</taxon>
        <taxon>Cossaviricota</taxon>
        <taxon>Papovaviricetes</taxon>
        <taxon>Zurhausenvirales</taxon>
        <taxon>Papillomaviridae</taxon>
        <taxon>Firstpapillomavirinae</taxon>
        <taxon>Dyoxipapillomavirus</taxon>
        <taxon>Dyoxipapillomavirus 2</taxon>
    </lineage>
</organism>
<keyword evidence="4 15" id="KW-1048">Host nucleus</keyword>
<dbReference type="KEGG" id="vg:28544400"/>
<reference evidence="16 17" key="1">
    <citation type="submission" date="2016-01" db="EMBL/GenBank/DDBJ databases">
        <title>How many papillomavirus species can be undetected in fibropapillomas?</title>
        <authorList>
            <person name="Daudt C."/>
            <person name="Chaves da Silva F.R."/>
            <person name="Streck A.F."/>
            <person name="Weber M.N."/>
            <person name="Cibulski S.P."/>
            <person name="Canal C.W."/>
        </authorList>
    </citation>
    <scope>NUCLEOTIDE SEQUENCE [LARGE SCALE GENOMIC DNA]</scope>
</reference>
<evidence type="ECO:0000256" key="8">
    <source>
        <dbReference type="ARBA" id="ARBA00022921"/>
    </source>
</evidence>
<protein>
    <recommendedName>
        <fullName evidence="15">Minor capsid protein L2</fullName>
    </recommendedName>
</protein>
<evidence type="ECO:0000256" key="13">
    <source>
        <dbReference type="ARBA" id="ARBA00023157"/>
    </source>
</evidence>
<comment type="function">
    <text evidence="15">Minor protein of the capsid that localizes along the inner surface of the virion, within the central cavities beneath the L1 pentamers. Plays a role in capsid stabilization through interaction with the major capsid protein L1. Once the virion enters the host cell, L2 escorts the genomic DNA into the nucleus by promoting escape from the endosomal compartments and traffic through the host Golgi network. Mechanistically, the C-terminus of L2 possesses a cell-penetrating peptide that protudes from the host endosome, interacts with host cytoplasmic retromer cargo and thereby mediates the capsid delivery to the host trans-Golgi network. Plays a role through its interaction with host dynein in the intracellular microtubule-dependent transport of viral capsid toward the nucleus. Mediates the viral genome import into the nucleus through binding to host importins. Once within the nucleus, L2 localizes viral genomes to host PML bodies in order to activate early gene expression for establishment of infection. Later on, promotes late gene expression by interacting with the viral E2 protein and by inhibiting its transcriptional activation functions. During virion assembly, encapsidates the genome by direct interaction with the viral DNA.</text>
</comment>
<keyword evidence="10" id="KW-1039">Host endosome</keyword>
<evidence type="ECO:0000256" key="3">
    <source>
        <dbReference type="ARBA" id="ARBA00022561"/>
    </source>
</evidence>
<comment type="caution">
    <text evidence="15">Lacks conserved residue(s) required for the propagation of feature annotation.</text>
</comment>
<comment type="similarity">
    <text evidence="15">Belongs to the papillomaviridae L2 protein family.</text>
</comment>
<keyword evidence="1 15" id="KW-1163">Viral penetration into host nucleus</keyword>
<keyword evidence="14 15" id="KW-1160">Virus entry into host cell</keyword>
<evidence type="ECO:0000256" key="11">
    <source>
        <dbReference type="ARBA" id="ARBA00023120"/>
    </source>
</evidence>
<accession>A0A1B2K229</accession>
<keyword evidence="17" id="KW-1185">Reference proteome</keyword>
<dbReference type="GO" id="GO:0075732">
    <property type="term" value="P:viral penetration into host nucleus"/>
    <property type="evidence" value="ECO:0007669"/>
    <property type="project" value="UniProtKB-KW"/>
</dbReference>
<sequence length="525" mass="57689">MTLRRRKRDSAENLWRHCQATGAECPPDVINKYTENTLADRLSKIFASILYLGGLAIGTGKGSGGNLGYRPLGEPVGPPRVGPGGTVIRPNVVVDAVGPADLIPLDSLNPDSSVIPLLRGTPEGSEVGLETPDILGESDPASDVTITTGNTVTLGEDTPAILEVTPVQPEEAVPPPAKRPRVSAQEFLNATYDPSIFSTEPVTLSTTGTASNSVTVDFGLPSTEIGQVFEEIELDEFTPLTRSPQASTPADESYGLFSRIREFYNRRIRQVEITSPTFLRRPQAYIDFAYGVDNPAFDPDVSREFLEDLAELENVTAAPHSDFQDIVRLNRQVFQEGEGGRLRVSRIGNRGTISTRSGLLIGERVHFYQDLSSIQQSDGIELAPLGSFTGEATVVTGTEEGAFVDASSSFDYEGTGIEDVLLDNYEESFERSQLVIGTRRSSNIVPMDFYRGEIRPFVQDLTEGWFYGPPEIGNDENTPIYIDWSPLEPGSRGPDLIINLYGNDYSLHPSYLLRRRRKRKRFHVL</sequence>
<dbReference type="InterPro" id="IPR000784">
    <property type="entry name" value="Late_L2"/>
</dbReference>
<dbReference type="EMBL" id="KU519394">
    <property type="protein sequence ID" value="ANZ90254.1"/>
    <property type="molecule type" value="Genomic_DNA"/>
</dbReference>
<name>A0A1B2K229_9PAPI</name>
<evidence type="ECO:0000256" key="14">
    <source>
        <dbReference type="ARBA" id="ARBA00023296"/>
    </source>
</evidence>
<keyword evidence="5 15" id="KW-0945">Host-virus interaction</keyword>
<dbReference type="GO" id="GO:0003677">
    <property type="term" value="F:DNA binding"/>
    <property type="evidence" value="ECO:0007669"/>
    <property type="project" value="UniProtKB-UniRule"/>
</dbReference>
<evidence type="ECO:0000256" key="1">
    <source>
        <dbReference type="ARBA" id="ARBA00022524"/>
    </source>
</evidence>
<dbReference type="GO" id="GO:0046718">
    <property type="term" value="P:symbiont entry into host cell"/>
    <property type="evidence" value="ECO:0007669"/>
    <property type="project" value="UniProtKB-KW"/>
</dbReference>
<dbReference type="RefSeq" id="YP_009272603.1">
    <property type="nucleotide sequence ID" value="NC_030799.1"/>
</dbReference>
<evidence type="ECO:0000256" key="4">
    <source>
        <dbReference type="ARBA" id="ARBA00022562"/>
    </source>
</evidence>
<dbReference type="GO" id="GO:0043657">
    <property type="term" value="C:host cell"/>
    <property type="evidence" value="ECO:0007669"/>
    <property type="project" value="GOC"/>
</dbReference>
<dbReference type="HAMAP" id="MF_04003">
    <property type="entry name" value="PPV_L2"/>
    <property type="match status" value="1"/>
</dbReference>
<dbReference type="GeneID" id="28544400"/>
<evidence type="ECO:0000256" key="5">
    <source>
        <dbReference type="ARBA" id="ARBA00022581"/>
    </source>
</evidence>
<dbReference type="OrthoDB" id="8047at10239"/>
<evidence type="ECO:0000256" key="10">
    <source>
        <dbReference type="ARBA" id="ARBA00023046"/>
    </source>
</evidence>
<evidence type="ECO:0000256" key="7">
    <source>
        <dbReference type="ARBA" id="ARBA00022844"/>
    </source>
</evidence>
<dbReference type="GO" id="GO:0075521">
    <property type="term" value="P:microtubule-dependent intracellular transport of viral material towards nucleus"/>
    <property type="evidence" value="ECO:0007669"/>
    <property type="project" value="UniProtKB-UniRule"/>
</dbReference>
<comment type="PTM">
    <text evidence="15">Highly phosphorylated.</text>
</comment>
<keyword evidence="3 15" id="KW-0167">Capsid protein</keyword>
<evidence type="ECO:0000256" key="6">
    <source>
        <dbReference type="ARBA" id="ARBA00022812"/>
    </source>
</evidence>
<comment type="subunit">
    <text evidence="15">Interacts with major capsid protein L1. Interacts with E2; this interaction inhibits E2 transcriptional activity but not the DNA replication function E2. Interacts with host HSPA8; this interaction is required for L2 nuclear translocation. Interacts with host importins KPNB2 and KPNB3. Forms a complex with importin alpha2-beta1 heterodimers via interaction with the importin alpha2 adapter. Interacts with host DYNLT1; this interaction is essential for virus intracellular transport during entry. Interacts (via C-terminus) with host retromer subunits VPS35 AND VPS29.</text>
</comment>
<evidence type="ECO:0000313" key="17">
    <source>
        <dbReference type="Proteomes" id="UP000108682"/>
    </source>
</evidence>
<evidence type="ECO:0000256" key="12">
    <source>
        <dbReference type="ARBA" id="ARBA00023125"/>
    </source>
</evidence>
<keyword evidence="12 15" id="KW-0238">DNA-binding</keyword>
<dbReference type="GO" id="GO:0005198">
    <property type="term" value="F:structural molecule activity"/>
    <property type="evidence" value="ECO:0007669"/>
    <property type="project" value="UniProtKB-UniRule"/>
</dbReference>
<evidence type="ECO:0000256" key="9">
    <source>
        <dbReference type="ARBA" id="ARBA00022952"/>
    </source>
</evidence>
<keyword evidence="11 15" id="KW-1176">Cytoplasmic inwards viral transport</keyword>
<keyword evidence="6" id="KW-1040">Host Golgi apparatus</keyword>
<evidence type="ECO:0000256" key="15">
    <source>
        <dbReference type="HAMAP-Rule" id="MF_04003"/>
    </source>
</evidence>
<dbReference type="GO" id="GO:0042025">
    <property type="term" value="C:host cell nucleus"/>
    <property type="evidence" value="ECO:0007669"/>
    <property type="project" value="UniProtKB-SubCell"/>
</dbReference>
<comment type="subcellular location">
    <subcellularLocation>
        <location evidence="15">Virion</location>
    </subcellularLocation>
    <subcellularLocation>
        <location evidence="15">Host nucleus</location>
    </subcellularLocation>
</comment>
<proteinExistence type="inferred from homology"/>
<evidence type="ECO:0000313" key="16">
    <source>
        <dbReference type="EMBL" id="ANZ90254.1"/>
    </source>
</evidence>
<dbReference type="Pfam" id="PF00513">
    <property type="entry name" value="Late_protein_L2"/>
    <property type="match status" value="1"/>
</dbReference>
<keyword evidence="8 15" id="KW-0426">Late protein</keyword>
<keyword evidence="7 15" id="KW-0946">Virion</keyword>
<gene>
    <name evidence="15 16" type="primary">L2</name>
</gene>
<dbReference type="GO" id="GO:0019028">
    <property type="term" value="C:viral capsid"/>
    <property type="evidence" value="ECO:0007669"/>
    <property type="project" value="UniProtKB-UniRule"/>
</dbReference>
<keyword evidence="9 15" id="KW-1177">Microtubular inwards viral transport</keyword>
<keyword evidence="2 15" id="KW-0597">Phosphoprotein</keyword>
<dbReference type="Proteomes" id="UP000108682">
    <property type="component" value="Segment"/>
</dbReference>
<keyword evidence="13" id="KW-1015">Disulfide bond</keyword>
<evidence type="ECO:0000256" key="2">
    <source>
        <dbReference type="ARBA" id="ARBA00022553"/>
    </source>
</evidence>